<feature type="region of interest" description="Disordered" evidence="1">
    <location>
        <begin position="1"/>
        <end position="329"/>
    </location>
</feature>
<evidence type="ECO:0000313" key="2">
    <source>
        <dbReference type="EMBL" id="KAF4094574.1"/>
    </source>
</evidence>
<feature type="compositionally biased region" description="Basic and acidic residues" evidence="1">
    <location>
        <begin position="308"/>
        <end position="321"/>
    </location>
</feature>
<comment type="caution">
    <text evidence="2">The sequence shown here is derived from an EMBL/GenBank/DDBJ whole genome shotgun (WGS) entry which is preliminary data.</text>
</comment>
<dbReference type="EMBL" id="JAAMOB010000089">
    <property type="protein sequence ID" value="KAF4094574.1"/>
    <property type="molecule type" value="Genomic_DNA"/>
</dbReference>
<accession>A0A7J6BI88</accession>
<feature type="compositionally biased region" description="Basic and acidic residues" evidence="1">
    <location>
        <begin position="196"/>
        <end position="212"/>
    </location>
</feature>
<keyword evidence="3" id="KW-1185">Reference proteome</keyword>
<feature type="compositionally biased region" description="Basic and acidic residues" evidence="1">
    <location>
        <begin position="45"/>
        <end position="58"/>
    </location>
</feature>
<sequence length="329" mass="35374">MTRRLRATFARPFLAKPSRSRAPPRKKCADGGRANGRAAVPTGDPRTDRADRTRRVESSGRPLRWSLPPTLGCIPKQPDSKKNRTRRGGAATASHRPRAKPPSEGLGPRPRRESGLLYATFPSPAGRAGFALGSSSSPPLLRESLGTGGWPESSRSPPSATHAAGNPTDAAPHKRRRPPAGRESWGSRPRSSQNRADGRRRLPAPRGDERWRGRASRTTAPACRRESWGSRPPVLAEPSGRVAAALPAPRGDERDGGSPPTKTTSAHGRELRSPPLAAEGVQTHRSQGGEDLRPRAADEAPPPLPVGEGERRWKGPEEAGRKRTRAVCT</sequence>
<evidence type="ECO:0000256" key="1">
    <source>
        <dbReference type="SAM" id="MobiDB-lite"/>
    </source>
</evidence>
<organism evidence="2 3">
    <name type="scientific">Onychostoma macrolepis</name>
    <dbReference type="NCBI Taxonomy" id="369639"/>
    <lineage>
        <taxon>Eukaryota</taxon>
        <taxon>Metazoa</taxon>
        <taxon>Chordata</taxon>
        <taxon>Craniata</taxon>
        <taxon>Vertebrata</taxon>
        <taxon>Euteleostomi</taxon>
        <taxon>Actinopterygii</taxon>
        <taxon>Neopterygii</taxon>
        <taxon>Teleostei</taxon>
        <taxon>Ostariophysi</taxon>
        <taxon>Cypriniformes</taxon>
        <taxon>Cyprinidae</taxon>
        <taxon>Acrossocheilinae</taxon>
        <taxon>Onychostoma</taxon>
    </lineage>
</organism>
<gene>
    <name evidence="2" type="ORF">G5714_024706</name>
</gene>
<dbReference type="Proteomes" id="UP000579812">
    <property type="component" value="Unassembled WGS sequence"/>
</dbReference>
<feature type="compositionally biased region" description="Low complexity" evidence="1">
    <location>
        <begin position="132"/>
        <end position="145"/>
    </location>
</feature>
<proteinExistence type="predicted"/>
<reference evidence="2 3" key="1">
    <citation type="submission" date="2020-04" db="EMBL/GenBank/DDBJ databases">
        <title>Chromosome-level genome assembly of a cyprinid fish Onychostoma macrolepis by integration of Nanopore Sequencing, Bionano and Hi-C technology.</title>
        <authorList>
            <person name="Wang D."/>
        </authorList>
    </citation>
    <scope>NUCLEOTIDE SEQUENCE [LARGE SCALE GENOMIC DNA]</scope>
    <source>
        <strain evidence="2">SWU-2019</strain>
        <tissue evidence="2">Muscle</tissue>
    </source>
</reference>
<evidence type="ECO:0000313" key="3">
    <source>
        <dbReference type="Proteomes" id="UP000579812"/>
    </source>
</evidence>
<dbReference type="AlphaFoldDB" id="A0A7J6BI88"/>
<protein>
    <submittedName>
        <fullName evidence="2">Uncharacterized protein</fullName>
    </submittedName>
</protein>
<feature type="compositionally biased region" description="Basic and acidic residues" evidence="1">
    <location>
        <begin position="287"/>
        <end position="298"/>
    </location>
</feature>
<name>A0A7J6BI88_9TELE</name>